<evidence type="ECO:0000313" key="1">
    <source>
        <dbReference type="EMBL" id="KAF0647128.1"/>
    </source>
</evidence>
<evidence type="ECO:0000313" key="2">
    <source>
        <dbReference type="EMBL" id="OSY50446.1"/>
    </source>
</evidence>
<organism evidence="2 3">
    <name type="scientific">Streptomyces fradiae ATCC 10745 = DSM 40063</name>
    <dbReference type="NCBI Taxonomy" id="1319510"/>
    <lineage>
        <taxon>Bacteria</taxon>
        <taxon>Bacillati</taxon>
        <taxon>Actinomycetota</taxon>
        <taxon>Actinomycetes</taxon>
        <taxon>Kitasatosporales</taxon>
        <taxon>Streptomycetaceae</taxon>
        <taxon>Streptomyces</taxon>
    </lineage>
</organism>
<dbReference type="AlphaFoldDB" id="A0A1Y2NSI7"/>
<dbReference type="EMBL" id="ASYR01000041">
    <property type="protein sequence ID" value="KAF0647128.1"/>
    <property type="molecule type" value="Genomic_DNA"/>
</dbReference>
<proteinExistence type="predicted"/>
<reference evidence="1 4" key="1">
    <citation type="submission" date="2013-05" db="EMBL/GenBank/DDBJ databases">
        <title>Genome Sequence of Streptomyces fradiae.</title>
        <authorList>
            <person name="Kirby R."/>
        </authorList>
    </citation>
    <scope>NUCLEOTIDE SEQUENCE [LARGE SCALE GENOMIC DNA]</scope>
    <source>
        <strain evidence="1 4">ATCC 10745</strain>
    </source>
</reference>
<keyword evidence="4" id="KW-1185">Reference proteome</keyword>
<dbReference type="Proteomes" id="UP000194318">
    <property type="component" value="Unassembled WGS sequence"/>
</dbReference>
<sequence>MSRFSRRLAAARNRIAGQAARIEYDRRWAA</sequence>
<protein>
    <submittedName>
        <fullName evidence="2">Uncharacterized protein</fullName>
    </submittedName>
</protein>
<dbReference type="EMBL" id="MIFZ01000281">
    <property type="protein sequence ID" value="OSY50446.1"/>
    <property type="molecule type" value="Genomic_DNA"/>
</dbReference>
<comment type="caution">
    <text evidence="2">The sequence shown here is derived from an EMBL/GenBank/DDBJ whole genome shotgun (WGS) entry which is preliminary data.</text>
</comment>
<reference evidence="2 3" key="2">
    <citation type="submission" date="2016-09" db="EMBL/GenBank/DDBJ databases">
        <title>Streptomyces fradiae DSM40063, a candidate organism with high potential of specific P450 cytochromes.</title>
        <authorList>
            <person name="Grumaz C."/>
            <person name="Vainshtein Y."/>
            <person name="Kirstahler P."/>
            <person name="Sohn K."/>
        </authorList>
    </citation>
    <scope>NUCLEOTIDE SEQUENCE [LARGE SCALE GENOMIC DNA]</scope>
    <source>
        <strain evidence="2 3">DSM 40063</strain>
    </source>
</reference>
<gene>
    <name evidence="2" type="ORF">BG846_03924</name>
    <name evidence="1" type="ORF">K701_25405</name>
</gene>
<evidence type="ECO:0000313" key="4">
    <source>
        <dbReference type="Proteomes" id="UP000731519"/>
    </source>
</evidence>
<name>A0A1Y2NSI7_STRFR</name>
<dbReference type="Proteomes" id="UP000731519">
    <property type="component" value="Unassembled WGS sequence"/>
</dbReference>
<accession>A0A1Y2NSI7</accession>
<evidence type="ECO:0000313" key="3">
    <source>
        <dbReference type="Proteomes" id="UP000194318"/>
    </source>
</evidence>